<reference evidence="2 3" key="1">
    <citation type="submission" date="2016-07" db="EMBL/GenBank/DDBJ databases">
        <title>Multiple horizontal gene transfer events from other fungi enriched the ability of initially mycotrophic Trichoderma (Ascomycota) to feed on dead plant biomass.</title>
        <authorList>
            <consortium name="DOE Joint Genome Institute"/>
            <person name="Aerts A."/>
            <person name="Atanasova L."/>
            <person name="Chenthamara K."/>
            <person name="Zhang J."/>
            <person name="Grujic M."/>
            <person name="Henrissat B."/>
            <person name="Kuo A."/>
            <person name="Salamov A."/>
            <person name="Lipzen A."/>
            <person name="Labutti K."/>
            <person name="Barry K."/>
            <person name="Miao Y."/>
            <person name="Rahimi M.J."/>
            <person name="Shen Q."/>
            <person name="Grigoriev I.V."/>
            <person name="Kubicek C.P."/>
            <person name="Druzhinina I.S."/>
        </authorList>
    </citation>
    <scope>NUCLEOTIDE SEQUENCE [LARGE SCALE GENOMIC DNA]</scope>
    <source>
        <strain evidence="2 3">CBS 433.97</strain>
    </source>
</reference>
<sequence>MSKIFSSIRSTYRAASVAIDSGHTPNEMRRSFELVQMCHRDLQLLIKLRHEHLHLLEDQTLSLERLNAVIEKVHGDMVAAYRIVEKYRPGLHSGKTSLQHRIAWASHDSQELQMLGPIISQHHAAVLAEITFLRSLTIISATQNDAGKAKEGISSQKQKIFDNTDLLEDLMGDAAASPNLLPTAPLTEVSARASIPNLLTNQVYCDLPEPVIPNLIPHQQPFSIHQPTEQFSSIWMPSAETSLESHLRNQRVVLNQSDHSGLSLLLEGVSNPSLNQTLKTLAQPSYTLSSDQMCQPLLPSYSFSLIGDDFAPSPHAQYSLISKPSTLSLGSRETPSHQISEMQRNTISDLSVNYSHLHSLQPTPSSKTTALASISIAPLASEFSQNNPPNQHFAEQYQYADNSTKEDDPQFSPRIEMRSNKLYELQGSERSREQLVSQ</sequence>
<feature type="region of interest" description="Disordered" evidence="1">
    <location>
        <begin position="382"/>
        <end position="413"/>
    </location>
</feature>
<accession>A0A2T3YQC1</accession>
<proteinExistence type="predicted"/>
<evidence type="ECO:0000313" key="3">
    <source>
        <dbReference type="Proteomes" id="UP000240493"/>
    </source>
</evidence>
<gene>
    <name evidence="2" type="ORF">M441DRAFT_85095</name>
</gene>
<keyword evidence="3" id="KW-1185">Reference proteome</keyword>
<organism evidence="2 3">
    <name type="scientific">Trichoderma asperellum (strain ATCC 204424 / CBS 433.97 / NBRC 101777)</name>
    <dbReference type="NCBI Taxonomy" id="1042311"/>
    <lineage>
        <taxon>Eukaryota</taxon>
        <taxon>Fungi</taxon>
        <taxon>Dikarya</taxon>
        <taxon>Ascomycota</taxon>
        <taxon>Pezizomycotina</taxon>
        <taxon>Sordariomycetes</taxon>
        <taxon>Hypocreomycetidae</taxon>
        <taxon>Hypocreales</taxon>
        <taxon>Hypocreaceae</taxon>
        <taxon>Trichoderma</taxon>
    </lineage>
</organism>
<protein>
    <submittedName>
        <fullName evidence="2">Uncharacterized protein</fullName>
    </submittedName>
</protein>
<dbReference type="OrthoDB" id="5240423at2759"/>
<dbReference type="Proteomes" id="UP000240493">
    <property type="component" value="Unassembled WGS sequence"/>
</dbReference>
<name>A0A2T3YQC1_TRIA4</name>
<dbReference type="EMBL" id="KZ679301">
    <property type="protein sequence ID" value="PTB34768.1"/>
    <property type="molecule type" value="Genomic_DNA"/>
</dbReference>
<dbReference type="AlphaFoldDB" id="A0A2T3YQC1"/>
<evidence type="ECO:0000313" key="2">
    <source>
        <dbReference type="EMBL" id="PTB34768.1"/>
    </source>
</evidence>
<evidence type="ECO:0000256" key="1">
    <source>
        <dbReference type="SAM" id="MobiDB-lite"/>
    </source>
</evidence>